<feature type="compositionally biased region" description="Low complexity" evidence="8">
    <location>
        <begin position="404"/>
        <end position="439"/>
    </location>
</feature>
<evidence type="ECO:0000256" key="3">
    <source>
        <dbReference type="ARBA" id="ARBA00022729"/>
    </source>
</evidence>
<feature type="region of interest" description="Disordered" evidence="8">
    <location>
        <begin position="304"/>
        <end position="334"/>
    </location>
</feature>
<evidence type="ECO:0008006" key="12">
    <source>
        <dbReference type="Google" id="ProtNLM"/>
    </source>
</evidence>
<dbReference type="PROSITE" id="PS51892">
    <property type="entry name" value="SUBTILASE"/>
    <property type="match status" value="1"/>
</dbReference>
<feature type="active site" description="Charge relay system" evidence="7">
    <location>
        <position position="828"/>
    </location>
</feature>
<dbReference type="PRINTS" id="PR00723">
    <property type="entry name" value="SUBTILISIN"/>
</dbReference>
<evidence type="ECO:0000256" key="6">
    <source>
        <dbReference type="ARBA" id="ARBA00023145"/>
    </source>
</evidence>
<evidence type="ECO:0000256" key="2">
    <source>
        <dbReference type="ARBA" id="ARBA00022670"/>
    </source>
</evidence>
<name>A0AAD4Q6N9_9EURO</name>
<keyword evidence="4 7" id="KW-0378">Hydrolase</keyword>
<keyword evidence="2 7" id="KW-0645">Protease</keyword>
<feature type="signal peptide" evidence="9">
    <location>
        <begin position="1"/>
        <end position="21"/>
    </location>
</feature>
<dbReference type="InterPro" id="IPR023828">
    <property type="entry name" value="Peptidase_S8_Ser-AS"/>
</dbReference>
<feature type="compositionally biased region" description="Polar residues" evidence="8">
    <location>
        <begin position="322"/>
        <end position="334"/>
    </location>
</feature>
<keyword evidence="6" id="KW-0865">Zymogen</keyword>
<sequence length="1128" mass="115182">MVSKALVASCVGALLLTNSDAYIPGKRGLFLSGSYTPSASIRPSSTAISTSTGTTSTPPILSNASSLPAIASGTSNGHGTGSTRISSTLIVPGTGTGTATGPNTVVPLSTITQSTGQGTSTGTGTGIGTGTGSRRPSTTPGIPSTTPSGTGTGTTTGTGTGTGTKTATGTGTGTGTETGSTRPSSTPTIPGTEKGTGTDTGSIRPSTTASGTGTGTTTGTVTDTATGTRTNTSTGTGTGLGSISPSTIPGIPSTASSGTGTGGTTIAPLSTTFTNTATTTGTVSTPAYLLSSFVISGSITVPPQTTTESGTFSTTTLTTNTGPPNSYSATTTTGSDHHHTILPIWFNDKGFPVIVNPISITGPPGIIPPPPGFPTLDIGPDGNPTPDPNNRPSNSATETQRSQTTTGDTSTTTTTGTTTNTGSTTTTTTTSSTSSSTSTVVTGSSTIYLIIPTDSASSSDRNSFQSTLEDQVGKSNVQASANDAIGVGFWRAPLNSTQVKSFSSNPVVYYVTPDKLISLDDINDPGSDNESASDVSVRSFTPDSRGYLAKNKKDVDNLEDVPESPSINKRASPIQQKNVPKEMVIISQAKDTILDLLPDVYQYDPAGGKGITVYVVDTGATPSHPEYTNIPGTKRWLFPGFGKTPDRDQDDKWGHGTCVLSKAVGPSYGIAKNSDVVIVKLQADRKGKGFNILTSTFMDALVEIRSDIEKRNLQGKAVINFSIRVSMESSDRSLPTIRKVLKEIIDMDVPVVMASGNNAEEPGRQTVDSYPQLFAKDIPSIILVGAVDNTGATGGFSQGGDLVSVWAPGVGVNCALNTGGSQKRTGTSYSSPQVAGLIAYFMSLPANGLGAPGSGQIPINAKKLLINSASYPRKSGGDRVIWNFQNINCDSDNKKRDSSGGSCSISISGVTTTTTPGSTGTQTPTSVTTTTSVLSTGSTTPTTTTQTNTTSVPPTTTQPPTTSVPPTTKKTTTTSSLSSSLTCASSSDPSVPTGIPQPTLQKNLTDFCSDIDVSYSAIVQCDNADHGSGYMLADSSLCFPALYSFSGLYYTSAAAVWFNVSLTEGNAFIINSTACNTAMNQVLNGCPPFSAPSLDTLLKFGGSVELNNGTGGAANFAIEVRPHDYRFD</sequence>
<feature type="active site" description="Charge relay system" evidence="7">
    <location>
        <position position="617"/>
    </location>
</feature>
<dbReference type="SUPFAM" id="SSF52743">
    <property type="entry name" value="Subtilisin-like"/>
    <property type="match status" value="1"/>
</dbReference>
<evidence type="ECO:0000256" key="7">
    <source>
        <dbReference type="PROSITE-ProRule" id="PRU01240"/>
    </source>
</evidence>
<dbReference type="PANTHER" id="PTHR43806">
    <property type="entry name" value="PEPTIDASE S8"/>
    <property type="match status" value="1"/>
</dbReference>
<dbReference type="PANTHER" id="PTHR43806:SF58">
    <property type="entry name" value="ALKALINE PROTEASE 1-RELATED"/>
    <property type="match status" value="1"/>
</dbReference>
<feature type="compositionally biased region" description="Gly residues" evidence="8">
    <location>
        <begin position="119"/>
        <end position="131"/>
    </location>
</feature>
<feature type="compositionally biased region" description="Low complexity" evidence="8">
    <location>
        <begin position="43"/>
        <end position="62"/>
    </location>
</feature>
<dbReference type="InterPro" id="IPR036852">
    <property type="entry name" value="Peptidase_S8/S53_dom_sf"/>
</dbReference>
<feature type="active site" description="Charge relay system" evidence="7">
    <location>
        <position position="655"/>
    </location>
</feature>
<protein>
    <recommendedName>
        <fullName evidence="12">Peptidase S8/S53 domain-containing protein</fullName>
    </recommendedName>
</protein>
<dbReference type="Gene3D" id="3.40.50.200">
    <property type="entry name" value="Peptidase S8/S53 domain"/>
    <property type="match status" value="1"/>
</dbReference>
<feature type="compositionally biased region" description="Gly residues" evidence="8">
    <location>
        <begin position="150"/>
        <end position="162"/>
    </location>
</feature>
<accession>A0AAD4Q6N9</accession>
<evidence type="ECO:0000256" key="8">
    <source>
        <dbReference type="SAM" id="MobiDB-lite"/>
    </source>
</evidence>
<reference evidence="10" key="1">
    <citation type="submission" date="2021-12" db="EMBL/GenBank/DDBJ databases">
        <title>Convergent genome expansion in fungi linked to evolution of root-endophyte symbiosis.</title>
        <authorList>
            <consortium name="DOE Joint Genome Institute"/>
            <person name="Ke Y.-H."/>
            <person name="Bonito G."/>
            <person name="Liao H.-L."/>
            <person name="Looney B."/>
            <person name="Rojas-Flechas A."/>
            <person name="Nash J."/>
            <person name="Hameed K."/>
            <person name="Schadt C."/>
            <person name="Martin F."/>
            <person name="Crous P.W."/>
            <person name="Miettinen O."/>
            <person name="Magnuson J.K."/>
            <person name="Labbe J."/>
            <person name="Jacobson D."/>
            <person name="Doktycz M.J."/>
            <person name="Veneault-Fourrey C."/>
            <person name="Kuo A."/>
            <person name="Mondo S."/>
            <person name="Calhoun S."/>
            <person name="Riley R."/>
            <person name="Ohm R."/>
            <person name="LaButti K."/>
            <person name="Andreopoulos B."/>
            <person name="Pangilinan J."/>
            <person name="Nolan M."/>
            <person name="Tritt A."/>
            <person name="Clum A."/>
            <person name="Lipzen A."/>
            <person name="Daum C."/>
            <person name="Barry K."/>
            <person name="Grigoriev I.V."/>
            <person name="Vilgalys R."/>
        </authorList>
    </citation>
    <scope>NUCLEOTIDE SEQUENCE</scope>
    <source>
        <strain evidence="10">PMI_201</strain>
    </source>
</reference>
<evidence type="ECO:0000256" key="4">
    <source>
        <dbReference type="ARBA" id="ARBA00022801"/>
    </source>
</evidence>
<feature type="compositionally biased region" description="Polar residues" evidence="8">
    <location>
        <begin position="195"/>
        <end position="205"/>
    </location>
</feature>
<evidence type="ECO:0000313" key="11">
    <source>
        <dbReference type="Proteomes" id="UP001201262"/>
    </source>
</evidence>
<dbReference type="GO" id="GO:0004252">
    <property type="term" value="F:serine-type endopeptidase activity"/>
    <property type="evidence" value="ECO:0007669"/>
    <property type="project" value="UniProtKB-UniRule"/>
</dbReference>
<feature type="compositionally biased region" description="Low complexity" evidence="8">
    <location>
        <begin position="132"/>
        <end position="149"/>
    </location>
</feature>
<evidence type="ECO:0000256" key="5">
    <source>
        <dbReference type="ARBA" id="ARBA00022825"/>
    </source>
</evidence>
<evidence type="ECO:0000256" key="9">
    <source>
        <dbReference type="SAM" id="SignalP"/>
    </source>
</evidence>
<dbReference type="GeneID" id="70249942"/>
<feature type="compositionally biased region" description="Polar residues" evidence="8">
    <location>
        <begin position="393"/>
        <end position="403"/>
    </location>
</feature>
<dbReference type="AlphaFoldDB" id="A0AAD4Q6N9"/>
<feature type="compositionally biased region" description="Low complexity" evidence="8">
    <location>
        <begin position="91"/>
        <end position="118"/>
    </location>
</feature>
<gene>
    <name evidence="10" type="ORF">BGW36DRAFT_422075</name>
</gene>
<feature type="compositionally biased region" description="Low complexity" evidence="8">
    <location>
        <begin position="72"/>
        <end position="83"/>
    </location>
</feature>
<feature type="compositionally biased region" description="Low complexity" evidence="8">
    <location>
        <begin position="206"/>
        <end position="263"/>
    </location>
</feature>
<comment type="similarity">
    <text evidence="1 7">Belongs to the peptidase S8 family.</text>
</comment>
<feature type="compositionally biased region" description="Low complexity" evidence="8">
    <location>
        <begin position="305"/>
        <end position="321"/>
    </location>
</feature>
<dbReference type="InterPro" id="IPR050131">
    <property type="entry name" value="Peptidase_S8_subtilisin-like"/>
</dbReference>
<feature type="compositionally biased region" description="Low complexity" evidence="8">
    <location>
        <begin position="909"/>
        <end position="987"/>
    </location>
</feature>
<evidence type="ECO:0000313" key="10">
    <source>
        <dbReference type="EMBL" id="KAH8705522.1"/>
    </source>
</evidence>
<dbReference type="EMBL" id="JAJTJA010000001">
    <property type="protein sequence ID" value="KAH8705522.1"/>
    <property type="molecule type" value="Genomic_DNA"/>
</dbReference>
<keyword evidence="3 9" id="KW-0732">Signal</keyword>
<comment type="caution">
    <text evidence="10">The sequence shown here is derived from an EMBL/GenBank/DDBJ whole genome shotgun (WGS) entry which is preliminary data.</text>
</comment>
<dbReference type="PROSITE" id="PS00138">
    <property type="entry name" value="SUBTILASE_SER"/>
    <property type="match status" value="1"/>
</dbReference>
<keyword evidence="5 7" id="KW-0720">Serine protease</keyword>
<dbReference type="Proteomes" id="UP001201262">
    <property type="component" value="Unassembled WGS sequence"/>
</dbReference>
<feature type="region of interest" description="Disordered" evidence="8">
    <location>
        <begin position="37"/>
        <end position="263"/>
    </location>
</feature>
<evidence type="ECO:0000256" key="1">
    <source>
        <dbReference type="ARBA" id="ARBA00011073"/>
    </source>
</evidence>
<feature type="region of interest" description="Disordered" evidence="8">
    <location>
        <begin position="455"/>
        <end position="475"/>
    </location>
</feature>
<dbReference type="GO" id="GO:0006508">
    <property type="term" value="P:proteolysis"/>
    <property type="evidence" value="ECO:0007669"/>
    <property type="project" value="UniProtKB-KW"/>
</dbReference>
<feature type="region of interest" description="Disordered" evidence="8">
    <location>
        <begin position="365"/>
        <end position="439"/>
    </location>
</feature>
<feature type="chain" id="PRO_5041977060" description="Peptidase S8/S53 domain-containing protein" evidence="9">
    <location>
        <begin position="22"/>
        <end position="1128"/>
    </location>
</feature>
<feature type="compositionally biased region" description="Low complexity" evidence="8">
    <location>
        <begin position="177"/>
        <end position="192"/>
    </location>
</feature>
<organism evidence="10 11">
    <name type="scientific">Talaromyces proteolyticus</name>
    <dbReference type="NCBI Taxonomy" id="1131652"/>
    <lineage>
        <taxon>Eukaryota</taxon>
        <taxon>Fungi</taxon>
        <taxon>Dikarya</taxon>
        <taxon>Ascomycota</taxon>
        <taxon>Pezizomycotina</taxon>
        <taxon>Eurotiomycetes</taxon>
        <taxon>Eurotiomycetidae</taxon>
        <taxon>Eurotiales</taxon>
        <taxon>Trichocomaceae</taxon>
        <taxon>Talaromyces</taxon>
        <taxon>Talaromyces sect. Bacilispori</taxon>
    </lineage>
</organism>
<dbReference type="RefSeq" id="XP_046078143.1">
    <property type="nucleotide sequence ID" value="XM_046219655.1"/>
</dbReference>
<proteinExistence type="inferred from homology"/>
<feature type="region of interest" description="Disordered" evidence="8">
    <location>
        <begin position="909"/>
        <end position="997"/>
    </location>
</feature>
<keyword evidence="11" id="KW-1185">Reference proteome</keyword>
<dbReference type="InterPro" id="IPR015500">
    <property type="entry name" value="Peptidase_S8_subtilisin-rel"/>
</dbReference>